<dbReference type="SUPFAM" id="SSF52402">
    <property type="entry name" value="Adenine nucleotide alpha hydrolases-like"/>
    <property type="match status" value="1"/>
</dbReference>
<name>A0A550JFI0_9BACT</name>
<comment type="caution">
    <text evidence="3">The sequence shown here is derived from an EMBL/GenBank/DDBJ whole genome shotgun (WGS) entry which is preliminary data.</text>
</comment>
<dbReference type="PANTHER" id="PTHR46268:SF6">
    <property type="entry name" value="UNIVERSAL STRESS PROTEIN UP12"/>
    <property type="match status" value="1"/>
</dbReference>
<proteinExistence type="inferred from homology"/>
<sequence length="141" mass="15905">MSDKILVPLDGSPTATRVIQGIIRDQRRLFGELTLLHVLDEDKLNYRMIPDFQVEMIREHARKAARQILETHRENLARGGVAAEIRLASGSPRQVVCRIAKEESFNLLILGRRGTGEIRDMLFGSVANYALHNVSCPVLLF</sequence>
<dbReference type="Pfam" id="PF00582">
    <property type="entry name" value="Usp"/>
    <property type="match status" value="1"/>
</dbReference>
<gene>
    <name evidence="3" type="ORF">FL622_09220</name>
</gene>
<dbReference type="InterPro" id="IPR006016">
    <property type="entry name" value="UspA"/>
</dbReference>
<dbReference type="OrthoDB" id="5401998at2"/>
<dbReference type="PRINTS" id="PR01438">
    <property type="entry name" value="UNVRSLSTRESS"/>
</dbReference>
<dbReference type="RefSeq" id="WP_092057793.1">
    <property type="nucleotide sequence ID" value="NZ_FOJJ01000037.1"/>
</dbReference>
<dbReference type="Proteomes" id="UP000317155">
    <property type="component" value="Unassembled WGS sequence"/>
</dbReference>
<reference evidence="3 4" key="1">
    <citation type="submission" date="2019-07" db="EMBL/GenBank/DDBJ databases">
        <title>Insights of Desulfuromonas acetexigens electromicrobiology.</title>
        <authorList>
            <person name="Katuri K."/>
            <person name="Sapireddy V."/>
            <person name="Shaw D.R."/>
            <person name="Saikaly P."/>
        </authorList>
    </citation>
    <scope>NUCLEOTIDE SEQUENCE [LARGE SCALE GENOMIC DNA]</scope>
    <source>
        <strain evidence="3 4">2873</strain>
    </source>
</reference>
<dbReference type="InterPro" id="IPR014729">
    <property type="entry name" value="Rossmann-like_a/b/a_fold"/>
</dbReference>
<feature type="domain" description="UspA" evidence="2">
    <location>
        <begin position="1"/>
        <end position="140"/>
    </location>
</feature>
<dbReference type="Gene3D" id="3.40.50.620">
    <property type="entry name" value="HUPs"/>
    <property type="match status" value="1"/>
</dbReference>
<evidence type="ECO:0000313" key="3">
    <source>
        <dbReference type="EMBL" id="TRO81966.1"/>
    </source>
</evidence>
<dbReference type="CDD" id="cd00293">
    <property type="entry name" value="USP-like"/>
    <property type="match status" value="1"/>
</dbReference>
<evidence type="ECO:0000259" key="2">
    <source>
        <dbReference type="Pfam" id="PF00582"/>
    </source>
</evidence>
<comment type="similarity">
    <text evidence="1">Belongs to the universal stress protein A family.</text>
</comment>
<organism evidence="3 4">
    <name type="scientific">Trichloromonas acetexigens</name>
    <dbReference type="NCBI Taxonomy" id="38815"/>
    <lineage>
        <taxon>Bacteria</taxon>
        <taxon>Pseudomonadati</taxon>
        <taxon>Thermodesulfobacteriota</taxon>
        <taxon>Desulfuromonadia</taxon>
        <taxon>Desulfuromonadales</taxon>
        <taxon>Trichloromonadaceae</taxon>
        <taxon>Trichloromonas</taxon>
    </lineage>
</organism>
<dbReference type="InterPro" id="IPR006015">
    <property type="entry name" value="Universal_stress_UspA"/>
</dbReference>
<protein>
    <submittedName>
        <fullName evidence="3">Universal stress protein</fullName>
    </submittedName>
</protein>
<dbReference type="AlphaFoldDB" id="A0A550JFI0"/>
<dbReference type="EMBL" id="VJVV01000005">
    <property type="protein sequence ID" value="TRO81966.1"/>
    <property type="molecule type" value="Genomic_DNA"/>
</dbReference>
<evidence type="ECO:0000256" key="1">
    <source>
        <dbReference type="ARBA" id="ARBA00008791"/>
    </source>
</evidence>
<evidence type="ECO:0000313" key="4">
    <source>
        <dbReference type="Proteomes" id="UP000317155"/>
    </source>
</evidence>
<keyword evidence="4" id="KW-1185">Reference proteome</keyword>
<accession>A0A550JFI0</accession>
<dbReference type="PANTHER" id="PTHR46268">
    <property type="entry name" value="STRESS RESPONSE PROTEIN NHAX"/>
    <property type="match status" value="1"/>
</dbReference>